<organism evidence="3 4">
    <name type="scientific">Porites lobata</name>
    <dbReference type="NCBI Taxonomy" id="104759"/>
    <lineage>
        <taxon>Eukaryota</taxon>
        <taxon>Metazoa</taxon>
        <taxon>Cnidaria</taxon>
        <taxon>Anthozoa</taxon>
        <taxon>Hexacorallia</taxon>
        <taxon>Scleractinia</taxon>
        <taxon>Fungiina</taxon>
        <taxon>Poritidae</taxon>
        <taxon>Porites</taxon>
    </lineage>
</organism>
<evidence type="ECO:0000256" key="1">
    <source>
        <dbReference type="ARBA" id="ARBA00007936"/>
    </source>
</evidence>
<dbReference type="PRINTS" id="PR00262">
    <property type="entry name" value="IL1HBGF"/>
</dbReference>
<dbReference type="SMART" id="SM00442">
    <property type="entry name" value="FGF"/>
    <property type="match status" value="1"/>
</dbReference>
<dbReference type="Gene3D" id="2.80.10.50">
    <property type="match status" value="1"/>
</dbReference>
<comment type="caution">
    <text evidence="3">The sequence shown here is derived from an EMBL/GenBank/DDBJ whole genome shotgun (WGS) entry which is preliminary data.</text>
</comment>
<evidence type="ECO:0000313" key="3">
    <source>
        <dbReference type="EMBL" id="CAH3133114.1"/>
    </source>
</evidence>
<dbReference type="InterPro" id="IPR056378">
    <property type="entry name" value="Let-756-like_FGF"/>
</dbReference>
<dbReference type="InterPro" id="IPR008996">
    <property type="entry name" value="IL1/FGF"/>
</dbReference>
<keyword evidence="4" id="KW-1185">Reference proteome</keyword>
<accession>A0ABN8P8R3</accession>
<dbReference type="SUPFAM" id="SSF50353">
    <property type="entry name" value="Cytokine"/>
    <property type="match status" value="1"/>
</dbReference>
<evidence type="ECO:0000256" key="2">
    <source>
        <dbReference type="RuleBase" id="RU049442"/>
    </source>
</evidence>
<dbReference type="PRINTS" id="PR00263">
    <property type="entry name" value="HBGFFGF"/>
</dbReference>
<gene>
    <name evidence="3" type="ORF">PLOB_00036647</name>
</gene>
<name>A0ABN8P8R3_9CNID</name>
<dbReference type="InterPro" id="IPR002209">
    <property type="entry name" value="Fibroblast_GF_fam"/>
</dbReference>
<dbReference type="CDD" id="cd00058">
    <property type="entry name" value="beta-trefoil_FGF"/>
    <property type="match status" value="1"/>
</dbReference>
<dbReference type="PANTHER" id="PTHR11486">
    <property type="entry name" value="FIBROBLAST GROWTH FACTOR"/>
    <property type="match status" value="1"/>
</dbReference>
<dbReference type="Pfam" id="PF00167">
    <property type="entry name" value="FGF"/>
    <property type="match status" value="1"/>
</dbReference>
<evidence type="ECO:0000313" key="4">
    <source>
        <dbReference type="Proteomes" id="UP001159405"/>
    </source>
</evidence>
<sequence length="137" mass="15009">MMTSQQVVTNAVRKTTLISRHGLALRVTDNAVNGSESVTGDANTILEMMSVAPGETVLRGESANRYIGMDNNGNLIAYNSLMEDCVFKEHLHNNGYMSFESRLHNGWYLALRNDGRAKPGPKTAPGQRAVEFLPGKI</sequence>
<comment type="similarity">
    <text evidence="1 2">Belongs to the heparin-binding growth factors family.</text>
</comment>
<proteinExistence type="inferred from homology"/>
<protein>
    <recommendedName>
        <fullName evidence="2">Fibroblast growth factor</fullName>
        <shortName evidence="2">FGF</shortName>
    </recommendedName>
</protein>
<reference evidence="3 4" key="1">
    <citation type="submission" date="2022-05" db="EMBL/GenBank/DDBJ databases">
        <authorList>
            <consortium name="Genoscope - CEA"/>
            <person name="William W."/>
        </authorList>
    </citation>
    <scope>NUCLEOTIDE SEQUENCE [LARGE SCALE GENOMIC DNA]</scope>
</reference>
<dbReference type="EMBL" id="CALNXK010000052">
    <property type="protein sequence ID" value="CAH3133114.1"/>
    <property type="molecule type" value="Genomic_DNA"/>
</dbReference>
<dbReference type="PROSITE" id="PS00247">
    <property type="entry name" value="HBGF_FGF"/>
    <property type="match status" value="1"/>
</dbReference>
<dbReference type="Proteomes" id="UP001159405">
    <property type="component" value="Unassembled WGS sequence"/>
</dbReference>